<proteinExistence type="predicted"/>
<name>A0ABU0TCL7_9ACTN</name>
<reference evidence="6 7" key="1">
    <citation type="submission" date="2023-07" db="EMBL/GenBank/DDBJ databases">
        <title>Comparative genomics of wheat-associated soil bacteria to identify genetic determinants of phenazine resistance.</title>
        <authorList>
            <person name="Mouncey N."/>
        </authorList>
    </citation>
    <scope>NUCLEOTIDE SEQUENCE [LARGE SCALE GENOMIC DNA]</scope>
    <source>
        <strain evidence="6 7">V2I4</strain>
    </source>
</reference>
<dbReference type="Proteomes" id="UP001230328">
    <property type="component" value="Unassembled WGS sequence"/>
</dbReference>
<evidence type="ECO:0000256" key="4">
    <source>
        <dbReference type="ARBA" id="ARBA00023136"/>
    </source>
</evidence>
<protein>
    <submittedName>
        <fullName evidence="6">Tic20 family protein</fullName>
    </submittedName>
</protein>
<feature type="transmembrane region" description="Helical" evidence="5">
    <location>
        <begin position="89"/>
        <end position="108"/>
    </location>
</feature>
<feature type="transmembrane region" description="Helical" evidence="5">
    <location>
        <begin position="55"/>
        <end position="77"/>
    </location>
</feature>
<dbReference type="RefSeq" id="WP_307530689.1">
    <property type="nucleotide sequence ID" value="NZ_JAUSZI010000002.1"/>
</dbReference>
<gene>
    <name evidence="6" type="ORF">QF035_011010</name>
</gene>
<keyword evidence="4 5" id="KW-0472">Membrane</keyword>
<dbReference type="EMBL" id="JAUSZI010000002">
    <property type="protein sequence ID" value="MDQ1033428.1"/>
    <property type="molecule type" value="Genomic_DNA"/>
</dbReference>
<sequence>MVEQTASRTGAVWSYLGTALVGFTFVGIFVIWLVPVVIRARTQNPWTREHATHAANFGLTVLIALLGGAMVSALLGLPASYPQSQPLPILLWSCYTLVGLVALLVGALRTGLGQDFRFVKSISLRLLG</sequence>
<dbReference type="Pfam" id="PF09685">
    <property type="entry name" value="MamF_MmsF"/>
    <property type="match status" value="1"/>
</dbReference>
<keyword evidence="3 5" id="KW-1133">Transmembrane helix</keyword>
<comment type="subcellular location">
    <subcellularLocation>
        <location evidence="1">Membrane</location>
        <topology evidence="1">Multi-pass membrane protein</topology>
    </subcellularLocation>
</comment>
<feature type="transmembrane region" description="Helical" evidence="5">
    <location>
        <begin position="12"/>
        <end position="34"/>
    </location>
</feature>
<dbReference type="InterPro" id="IPR019109">
    <property type="entry name" value="MamF_MmsF"/>
</dbReference>
<evidence type="ECO:0000256" key="2">
    <source>
        <dbReference type="ARBA" id="ARBA00022692"/>
    </source>
</evidence>
<accession>A0ABU0TCL7</accession>
<keyword evidence="2 5" id="KW-0812">Transmembrane</keyword>
<comment type="caution">
    <text evidence="6">The sequence shown here is derived from an EMBL/GenBank/DDBJ whole genome shotgun (WGS) entry which is preliminary data.</text>
</comment>
<evidence type="ECO:0000256" key="3">
    <source>
        <dbReference type="ARBA" id="ARBA00022989"/>
    </source>
</evidence>
<keyword evidence="7" id="KW-1185">Reference proteome</keyword>
<evidence type="ECO:0000256" key="1">
    <source>
        <dbReference type="ARBA" id="ARBA00004141"/>
    </source>
</evidence>
<evidence type="ECO:0000313" key="7">
    <source>
        <dbReference type="Proteomes" id="UP001230328"/>
    </source>
</evidence>
<evidence type="ECO:0000256" key="5">
    <source>
        <dbReference type="SAM" id="Phobius"/>
    </source>
</evidence>
<organism evidence="6 7">
    <name type="scientific">Streptomyces umbrinus</name>
    <dbReference type="NCBI Taxonomy" id="67370"/>
    <lineage>
        <taxon>Bacteria</taxon>
        <taxon>Bacillati</taxon>
        <taxon>Actinomycetota</taxon>
        <taxon>Actinomycetes</taxon>
        <taxon>Kitasatosporales</taxon>
        <taxon>Streptomycetaceae</taxon>
        <taxon>Streptomyces</taxon>
        <taxon>Streptomyces phaeochromogenes group</taxon>
    </lineage>
</organism>
<evidence type="ECO:0000313" key="6">
    <source>
        <dbReference type="EMBL" id="MDQ1033428.1"/>
    </source>
</evidence>